<feature type="transmembrane region" description="Helical" evidence="7">
    <location>
        <begin position="88"/>
        <end position="109"/>
    </location>
</feature>
<keyword evidence="10" id="KW-1185">Reference proteome</keyword>
<dbReference type="RefSeq" id="WP_344793060.1">
    <property type="nucleotide sequence ID" value="NZ_BAABAU010000001.1"/>
</dbReference>
<evidence type="ECO:0000256" key="6">
    <source>
        <dbReference type="SAM" id="MobiDB-lite"/>
    </source>
</evidence>
<evidence type="ECO:0000256" key="1">
    <source>
        <dbReference type="ARBA" id="ARBA00004141"/>
    </source>
</evidence>
<organism evidence="9 10">
    <name type="scientific">Frondihabitans peucedani</name>
    <dbReference type="NCBI Taxonomy" id="598626"/>
    <lineage>
        <taxon>Bacteria</taxon>
        <taxon>Bacillati</taxon>
        <taxon>Actinomycetota</taxon>
        <taxon>Actinomycetes</taxon>
        <taxon>Micrococcales</taxon>
        <taxon>Microbacteriaceae</taxon>
        <taxon>Frondihabitans</taxon>
    </lineage>
</organism>
<gene>
    <name evidence="9" type="ORF">GCM10022256_00740</name>
</gene>
<evidence type="ECO:0000313" key="9">
    <source>
        <dbReference type="EMBL" id="GAA4264462.1"/>
    </source>
</evidence>
<keyword evidence="5 7" id="KW-0472">Membrane</keyword>
<dbReference type="SUPFAM" id="SSF49879">
    <property type="entry name" value="SMAD/FHA domain"/>
    <property type="match status" value="1"/>
</dbReference>
<dbReference type="PROSITE" id="PS50006">
    <property type="entry name" value="FHA_DOMAIN"/>
    <property type="match status" value="1"/>
</dbReference>
<evidence type="ECO:0000256" key="5">
    <source>
        <dbReference type="ARBA" id="ARBA00023136"/>
    </source>
</evidence>
<dbReference type="InterPro" id="IPR000253">
    <property type="entry name" value="FHA_dom"/>
</dbReference>
<dbReference type="InterPro" id="IPR008984">
    <property type="entry name" value="SMAD_FHA_dom_sf"/>
</dbReference>
<evidence type="ECO:0000256" key="2">
    <source>
        <dbReference type="ARBA" id="ARBA00022553"/>
    </source>
</evidence>
<dbReference type="CDD" id="cd00060">
    <property type="entry name" value="FHA"/>
    <property type="match status" value="1"/>
</dbReference>
<accession>A0ABP8DX41</accession>
<evidence type="ECO:0000256" key="4">
    <source>
        <dbReference type="ARBA" id="ARBA00022989"/>
    </source>
</evidence>
<name>A0ABP8DX41_9MICO</name>
<feature type="region of interest" description="Disordered" evidence="6">
    <location>
        <begin position="155"/>
        <end position="224"/>
    </location>
</feature>
<protein>
    <recommendedName>
        <fullName evidence="8">FHA domain-containing protein</fullName>
    </recommendedName>
</protein>
<feature type="transmembrane region" description="Helical" evidence="7">
    <location>
        <begin position="63"/>
        <end position="82"/>
    </location>
</feature>
<comment type="caution">
    <text evidence="9">The sequence shown here is derived from an EMBL/GenBank/DDBJ whole genome shotgun (WGS) entry which is preliminary data.</text>
</comment>
<comment type="subcellular location">
    <subcellularLocation>
        <location evidence="1">Membrane</location>
        <topology evidence="1">Multi-pass membrane protein</topology>
    </subcellularLocation>
</comment>
<dbReference type="Pfam" id="PF06271">
    <property type="entry name" value="RDD"/>
    <property type="match status" value="1"/>
</dbReference>
<dbReference type="Proteomes" id="UP001501594">
    <property type="component" value="Unassembled WGS sequence"/>
</dbReference>
<dbReference type="EMBL" id="BAABAU010000001">
    <property type="protein sequence ID" value="GAA4264462.1"/>
    <property type="molecule type" value="Genomic_DNA"/>
</dbReference>
<keyword evidence="3 7" id="KW-0812">Transmembrane</keyword>
<proteinExistence type="predicted"/>
<feature type="domain" description="FHA" evidence="8">
    <location>
        <begin position="248"/>
        <end position="300"/>
    </location>
</feature>
<dbReference type="Gene3D" id="2.60.200.20">
    <property type="match status" value="1"/>
</dbReference>
<sequence>MSGALLGSLSCARCAQVLPSDDQFCTTCGARQLPSASGGALSQTGGLLAGVVQAAAPRRRLAVLIDAALAVLVAVGAASALVETGSRAAVVLAAVVGALAAVAVQLVILRSSGRTLGLRLLALRHVDNLTALPPTIPAAVVGALARWRPRSSLSADLRRGRDPLTPAHAPISLAEQHLATGGSPSTAERPRRGDAQDPAGQPVETGAAPRRRRHGARASAVGETSGPSFLSARLVFDSGDEVVLDRPLLVGRNPETDAAGTAVHALPDLSRSLSRTHALFDWRDGLLWVTDLNTTNGSAIVDADGGVRPLVPGLRTAASIGWRVELGERSLEILPGAQA</sequence>
<evidence type="ECO:0000256" key="3">
    <source>
        <dbReference type="ARBA" id="ARBA00022692"/>
    </source>
</evidence>
<keyword evidence="2" id="KW-0597">Phosphoprotein</keyword>
<dbReference type="Pfam" id="PF00498">
    <property type="entry name" value="FHA"/>
    <property type="match status" value="1"/>
</dbReference>
<reference evidence="10" key="1">
    <citation type="journal article" date="2019" name="Int. J. Syst. Evol. Microbiol.">
        <title>The Global Catalogue of Microorganisms (GCM) 10K type strain sequencing project: providing services to taxonomists for standard genome sequencing and annotation.</title>
        <authorList>
            <consortium name="The Broad Institute Genomics Platform"/>
            <consortium name="The Broad Institute Genome Sequencing Center for Infectious Disease"/>
            <person name="Wu L."/>
            <person name="Ma J."/>
        </authorList>
    </citation>
    <scope>NUCLEOTIDE SEQUENCE [LARGE SCALE GENOMIC DNA]</scope>
    <source>
        <strain evidence="10">JCM 17442</strain>
    </source>
</reference>
<dbReference type="InterPro" id="IPR010432">
    <property type="entry name" value="RDD"/>
</dbReference>
<evidence type="ECO:0000313" key="10">
    <source>
        <dbReference type="Proteomes" id="UP001501594"/>
    </source>
</evidence>
<evidence type="ECO:0000259" key="8">
    <source>
        <dbReference type="PROSITE" id="PS50006"/>
    </source>
</evidence>
<keyword evidence="4 7" id="KW-1133">Transmembrane helix</keyword>
<evidence type="ECO:0000256" key="7">
    <source>
        <dbReference type="SAM" id="Phobius"/>
    </source>
</evidence>